<proteinExistence type="predicted"/>
<dbReference type="AlphaFoldDB" id="A0A067Q5G6"/>
<accession>A0A067Q5G6</accession>
<dbReference type="HOGENOM" id="CLU_1777750_0_0_1"/>
<name>A0A067Q5G6_9AGAM</name>
<sequence>MGGFTRREITLSQSQNVSTMVHSSRFGTISWDTQLTLVQLSGGSVRLSSDDLFSLQVALGSKNYAGSPGFRFIRFSTLVIVSSFFVCLSTNCLRSSGRTWHSKYTIRILLHAGSVEGLYREALLMTLDNGFQWIPCRPMYSRRCFP</sequence>
<gene>
    <name evidence="1" type="ORF">JAAARDRAFT_508012</name>
</gene>
<dbReference type="EMBL" id="KL197712">
    <property type="protein sequence ID" value="KDQ61385.1"/>
    <property type="molecule type" value="Genomic_DNA"/>
</dbReference>
<organism evidence="1 2">
    <name type="scientific">Jaapia argillacea MUCL 33604</name>
    <dbReference type="NCBI Taxonomy" id="933084"/>
    <lineage>
        <taxon>Eukaryota</taxon>
        <taxon>Fungi</taxon>
        <taxon>Dikarya</taxon>
        <taxon>Basidiomycota</taxon>
        <taxon>Agaricomycotina</taxon>
        <taxon>Agaricomycetes</taxon>
        <taxon>Agaricomycetidae</taxon>
        <taxon>Jaapiales</taxon>
        <taxon>Jaapiaceae</taxon>
        <taxon>Jaapia</taxon>
    </lineage>
</organism>
<reference evidence="2" key="1">
    <citation type="journal article" date="2014" name="Proc. Natl. Acad. Sci. U.S.A.">
        <title>Extensive sampling of basidiomycete genomes demonstrates inadequacy of the white-rot/brown-rot paradigm for wood decay fungi.</title>
        <authorList>
            <person name="Riley R."/>
            <person name="Salamov A.A."/>
            <person name="Brown D.W."/>
            <person name="Nagy L.G."/>
            <person name="Floudas D."/>
            <person name="Held B.W."/>
            <person name="Levasseur A."/>
            <person name="Lombard V."/>
            <person name="Morin E."/>
            <person name="Otillar R."/>
            <person name="Lindquist E.A."/>
            <person name="Sun H."/>
            <person name="LaButti K.M."/>
            <person name="Schmutz J."/>
            <person name="Jabbour D."/>
            <person name="Luo H."/>
            <person name="Baker S.E."/>
            <person name="Pisabarro A.G."/>
            <person name="Walton J.D."/>
            <person name="Blanchette R.A."/>
            <person name="Henrissat B."/>
            <person name="Martin F."/>
            <person name="Cullen D."/>
            <person name="Hibbett D.S."/>
            <person name="Grigoriev I.V."/>
        </authorList>
    </citation>
    <scope>NUCLEOTIDE SEQUENCE [LARGE SCALE GENOMIC DNA]</scope>
    <source>
        <strain evidence="2">MUCL 33604</strain>
    </source>
</reference>
<protein>
    <submittedName>
        <fullName evidence="1">Uncharacterized protein</fullName>
    </submittedName>
</protein>
<dbReference type="Proteomes" id="UP000027265">
    <property type="component" value="Unassembled WGS sequence"/>
</dbReference>
<evidence type="ECO:0000313" key="1">
    <source>
        <dbReference type="EMBL" id="KDQ61385.1"/>
    </source>
</evidence>
<evidence type="ECO:0000313" key="2">
    <source>
        <dbReference type="Proteomes" id="UP000027265"/>
    </source>
</evidence>
<dbReference type="InParanoid" id="A0A067Q5G6"/>
<keyword evidence="2" id="KW-1185">Reference proteome</keyword>